<evidence type="ECO:0000313" key="2">
    <source>
        <dbReference type="Proteomes" id="UP001153269"/>
    </source>
</evidence>
<dbReference type="Proteomes" id="UP001153269">
    <property type="component" value="Unassembled WGS sequence"/>
</dbReference>
<accession>A0A9N7W0T3</accession>
<dbReference type="EMBL" id="CADEAL010004501">
    <property type="protein sequence ID" value="CAB1460954.1"/>
    <property type="molecule type" value="Genomic_DNA"/>
</dbReference>
<keyword evidence="2" id="KW-1185">Reference proteome</keyword>
<protein>
    <submittedName>
        <fullName evidence="1">Uncharacterized protein</fullName>
    </submittedName>
</protein>
<reference evidence="1" key="1">
    <citation type="submission" date="2020-03" db="EMBL/GenBank/DDBJ databases">
        <authorList>
            <person name="Weist P."/>
        </authorList>
    </citation>
    <scope>NUCLEOTIDE SEQUENCE</scope>
</reference>
<gene>
    <name evidence="1" type="ORF">PLEPLA_LOCUS48828</name>
</gene>
<proteinExistence type="predicted"/>
<organism evidence="1 2">
    <name type="scientific">Pleuronectes platessa</name>
    <name type="common">European plaice</name>
    <dbReference type="NCBI Taxonomy" id="8262"/>
    <lineage>
        <taxon>Eukaryota</taxon>
        <taxon>Metazoa</taxon>
        <taxon>Chordata</taxon>
        <taxon>Craniata</taxon>
        <taxon>Vertebrata</taxon>
        <taxon>Euteleostomi</taxon>
        <taxon>Actinopterygii</taxon>
        <taxon>Neopterygii</taxon>
        <taxon>Teleostei</taxon>
        <taxon>Neoteleostei</taxon>
        <taxon>Acanthomorphata</taxon>
        <taxon>Carangaria</taxon>
        <taxon>Pleuronectiformes</taxon>
        <taxon>Pleuronectoidei</taxon>
        <taxon>Pleuronectidae</taxon>
        <taxon>Pleuronectes</taxon>
    </lineage>
</organism>
<name>A0A9N7W0T3_PLEPL</name>
<sequence length="163" mass="17625">MEQCLTNAVLKKQLTQLSVSVAPFGSNATPTVASSVAITTLPPSPDCLSTASHLLSFSILPTLLPLIIPRPWGPPPSDSRVKSILTGQAPLTGAVGGKCELSSMCEVREAVESKTTCYSSEELRTEEEEDQLEIKTQKMLLIVTQEMNKHLQQAAKLLSLFEM</sequence>
<comment type="caution">
    <text evidence="1">The sequence shown here is derived from an EMBL/GenBank/DDBJ whole genome shotgun (WGS) entry which is preliminary data.</text>
</comment>
<evidence type="ECO:0000313" key="1">
    <source>
        <dbReference type="EMBL" id="CAB1460954.1"/>
    </source>
</evidence>
<dbReference type="AlphaFoldDB" id="A0A9N7W0T3"/>